<evidence type="ECO:0000313" key="3">
    <source>
        <dbReference type="Proteomes" id="UP000030651"/>
    </source>
</evidence>
<dbReference type="eggNOG" id="KOG4626">
    <property type="taxonomic scope" value="Eukaryota"/>
</dbReference>
<reference evidence="3" key="1">
    <citation type="journal article" date="2015" name="BMC Genomics">
        <title>Genomic and transcriptomic analysis of the endophytic fungus Pestalotiopsis fici reveals its lifestyle and high potential for synthesis of natural products.</title>
        <authorList>
            <person name="Wang X."/>
            <person name="Zhang X."/>
            <person name="Liu L."/>
            <person name="Xiang M."/>
            <person name="Wang W."/>
            <person name="Sun X."/>
            <person name="Che Y."/>
            <person name="Guo L."/>
            <person name="Liu G."/>
            <person name="Guo L."/>
            <person name="Wang C."/>
            <person name="Yin W.B."/>
            <person name="Stadler M."/>
            <person name="Zhang X."/>
            <person name="Liu X."/>
        </authorList>
    </citation>
    <scope>NUCLEOTIDE SEQUENCE [LARGE SCALE GENOMIC DNA]</scope>
    <source>
        <strain evidence="3">W106-1 / CGMCC3.15140</strain>
    </source>
</reference>
<proteinExistence type="predicted"/>
<evidence type="ECO:0000259" key="1">
    <source>
        <dbReference type="Pfam" id="PF12770"/>
    </source>
</evidence>
<dbReference type="STRING" id="1229662.W3WRN5"/>
<gene>
    <name evidence="2" type="ORF">PFICI_12425</name>
</gene>
<dbReference type="InterPro" id="IPR024983">
    <property type="entry name" value="CHAT_dom"/>
</dbReference>
<sequence length="512" mass="57116">MAARSLPNADKQHMLLQAAGIASNAAAIALIVGQSPAKVVGWLEMGRGILAGNVQDLRTDLAMLQERHSDLAASFDNSRGILDGTIKNESILPRMSHGSSIRLETEKRRQAHHQLETTVQAIRKQPEFERFLLPPAEDEILAAANSPIVIINVSCHRCDALIVLPSGFECIKLSSNLYHDIQEHRMNLTSPSKAMLEWLWDYIVSPVLTRLEILAPTPSGQQWPRIWWIPTGPLVGFPLHAAGYHQEEQGRTTLDRVVSSYAISIRSIRGAMHTREQPHQETPAGSRIALVTMTDTPELSPLHFASLETRSVQAVCQSMGLKLMVPVPCKREVLSVLQSSQIFHFAGHGGTHDDPLKSLLLLKDWKTDPLTSDSILQTNLSFKAPFLAYLSACRTGQVRNKDSVDESIHLTAAYQLAGFRHVIGTLWSVDDSICVEMARMIYEVLRDDGINDKAVREGLHRASRRLRDVWVQNDKVKIEAFTGRRSERDGKLDDDTARERPALWVPYVHYGA</sequence>
<dbReference type="InParanoid" id="W3WRN5"/>
<organism evidence="2 3">
    <name type="scientific">Pestalotiopsis fici (strain W106-1 / CGMCC3.15140)</name>
    <dbReference type="NCBI Taxonomy" id="1229662"/>
    <lineage>
        <taxon>Eukaryota</taxon>
        <taxon>Fungi</taxon>
        <taxon>Dikarya</taxon>
        <taxon>Ascomycota</taxon>
        <taxon>Pezizomycotina</taxon>
        <taxon>Sordariomycetes</taxon>
        <taxon>Xylariomycetidae</taxon>
        <taxon>Amphisphaeriales</taxon>
        <taxon>Sporocadaceae</taxon>
        <taxon>Pestalotiopsis</taxon>
    </lineage>
</organism>
<dbReference type="Pfam" id="PF12770">
    <property type="entry name" value="CHAT"/>
    <property type="match status" value="1"/>
</dbReference>
<dbReference type="RefSeq" id="XP_007839197.1">
    <property type="nucleotide sequence ID" value="XM_007841006.1"/>
</dbReference>
<dbReference type="HOGENOM" id="CLU_001305_5_2_1"/>
<keyword evidence="3" id="KW-1185">Reference proteome</keyword>
<dbReference type="Proteomes" id="UP000030651">
    <property type="component" value="Unassembled WGS sequence"/>
</dbReference>
<feature type="domain" description="CHAT" evidence="1">
    <location>
        <begin position="194"/>
        <end position="512"/>
    </location>
</feature>
<protein>
    <recommendedName>
        <fullName evidence="1">CHAT domain-containing protein</fullName>
    </recommendedName>
</protein>
<evidence type="ECO:0000313" key="2">
    <source>
        <dbReference type="EMBL" id="ETS75481.1"/>
    </source>
</evidence>
<dbReference type="GeneID" id="19277438"/>
<dbReference type="AlphaFoldDB" id="W3WRN5"/>
<dbReference type="KEGG" id="pfy:PFICI_12425"/>
<dbReference type="OrthoDB" id="9991317at2759"/>
<dbReference type="OMA" id="VINMSAH"/>
<name>W3WRN5_PESFW</name>
<accession>W3WRN5</accession>
<dbReference type="EMBL" id="KI912118">
    <property type="protein sequence ID" value="ETS75481.1"/>
    <property type="molecule type" value="Genomic_DNA"/>
</dbReference>